<accession>A0A8S1AEP5</accession>
<dbReference type="EMBL" id="CADEBC010000519">
    <property type="protein sequence ID" value="CAB3243720.1"/>
    <property type="molecule type" value="Genomic_DNA"/>
</dbReference>
<sequence length="92" mass="10355">MAVVANSVADMLAMIEDPGRESAKIDLNMNESNMQILTNISEVDNQHLPGNVSESTTWTEKSAKKLRVAHRAMQRSILDAALMTERNEWIRE</sequence>
<proteinExistence type="predicted"/>
<name>A0A8S1AEP5_ARCPL</name>
<reference evidence="1 2" key="1">
    <citation type="submission" date="2020-04" db="EMBL/GenBank/DDBJ databases">
        <authorList>
            <person name="Wallbank WR R."/>
            <person name="Pardo Diaz C."/>
            <person name="Kozak K."/>
            <person name="Martin S."/>
            <person name="Jiggins C."/>
            <person name="Moest M."/>
            <person name="Warren A I."/>
            <person name="Byers J.R.P. K."/>
            <person name="Montejo-Kovacevich G."/>
            <person name="Yen C E."/>
        </authorList>
    </citation>
    <scope>NUCLEOTIDE SEQUENCE [LARGE SCALE GENOMIC DNA]</scope>
</reference>
<evidence type="ECO:0000313" key="1">
    <source>
        <dbReference type="EMBL" id="CAB3243720.1"/>
    </source>
</evidence>
<keyword evidence="2" id="KW-1185">Reference proteome</keyword>
<dbReference type="AlphaFoldDB" id="A0A8S1AEP5"/>
<evidence type="ECO:0000313" key="2">
    <source>
        <dbReference type="Proteomes" id="UP000494106"/>
    </source>
</evidence>
<gene>
    <name evidence="1" type="ORF">APLA_LOCUS9613</name>
</gene>
<protein>
    <submittedName>
        <fullName evidence="1">Uncharacterized protein</fullName>
    </submittedName>
</protein>
<dbReference type="Proteomes" id="UP000494106">
    <property type="component" value="Unassembled WGS sequence"/>
</dbReference>
<comment type="caution">
    <text evidence="1">The sequence shown here is derived from an EMBL/GenBank/DDBJ whole genome shotgun (WGS) entry which is preliminary data.</text>
</comment>
<organism evidence="1 2">
    <name type="scientific">Arctia plantaginis</name>
    <name type="common">Wood tiger moth</name>
    <name type="synonym">Phalaena plantaginis</name>
    <dbReference type="NCBI Taxonomy" id="874455"/>
    <lineage>
        <taxon>Eukaryota</taxon>
        <taxon>Metazoa</taxon>
        <taxon>Ecdysozoa</taxon>
        <taxon>Arthropoda</taxon>
        <taxon>Hexapoda</taxon>
        <taxon>Insecta</taxon>
        <taxon>Pterygota</taxon>
        <taxon>Neoptera</taxon>
        <taxon>Endopterygota</taxon>
        <taxon>Lepidoptera</taxon>
        <taxon>Glossata</taxon>
        <taxon>Ditrysia</taxon>
        <taxon>Noctuoidea</taxon>
        <taxon>Erebidae</taxon>
        <taxon>Arctiinae</taxon>
        <taxon>Arctia</taxon>
    </lineage>
</organism>